<dbReference type="EMBL" id="MHSS01000002">
    <property type="protein sequence ID" value="OHA48874.1"/>
    <property type="molecule type" value="Genomic_DNA"/>
</dbReference>
<dbReference type="InterPro" id="IPR011249">
    <property type="entry name" value="Metalloenz_LuxS/M16"/>
</dbReference>
<dbReference type="GO" id="GO:0004222">
    <property type="term" value="F:metalloendopeptidase activity"/>
    <property type="evidence" value="ECO:0007669"/>
    <property type="project" value="InterPro"/>
</dbReference>
<gene>
    <name evidence="6" type="ORF">A2806_04235</name>
</gene>
<dbReference type="PROSITE" id="PS00143">
    <property type="entry name" value="INSULINASE"/>
    <property type="match status" value="1"/>
</dbReference>
<dbReference type="Pfam" id="PF05193">
    <property type="entry name" value="Peptidase_M16_C"/>
    <property type="match status" value="1"/>
</dbReference>
<protein>
    <recommendedName>
        <fullName evidence="8">Peptidase M16</fullName>
    </recommendedName>
</protein>
<dbReference type="PANTHER" id="PTHR11851:SF49">
    <property type="entry name" value="MITOCHONDRIAL-PROCESSING PEPTIDASE SUBUNIT ALPHA"/>
    <property type="match status" value="1"/>
</dbReference>
<feature type="coiled-coil region" evidence="3">
    <location>
        <begin position="362"/>
        <end position="389"/>
    </location>
</feature>
<dbReference type="PANTHER" id="PTHR11851">
    <property type="entry name" value="METALLOPROTEASE"/>
    <property type="match status" value="1"/>
</dbReference>
<dbReference type="InterPro" id="IPR007863">
    <property type="entry name" value="Peptidase_M16_C"/>
</dbReference>
<evidence type="ECO:0000313" key="7">
    <source>
        <dbReference type="Proteomes" id="UP000177629"/>
    </source>
</evidence>
<accession>A0A1G2PKM2</accession>
<organism evidence="6 7">
    <name type="scientific">Candidatus Terrybacteria bacterium RIFCSPHIGHO2_01_FULL_48_17</name>
    <dbReference type="NCBI Taxonomy" id="1802362"/>
    <lineage>
        <taxon>Bacteria</taxon>
        <taxon>Candidatus Terryibacteriota</taxon>
    </lineage>
</organism>
<dbReference type="SUPFAM" id="SSF63411">
    <property type="entry name" value="LuxS/MPP-like metallohydrolase"/>
    <property type="match status" value="2"/>
</dbReference>
<dbReference type="InterPro" id="IPR001431">
    <property type="entry name" value="Pept_M16_Zn_BS"/>
</dbReference>
<comment type="caution">
    <text evidence="6">The sequence shown here is derived from an EMBL/GenBank/DDBJ whole genome shotgun (WGS) entry which is preliminary data.</text>
</comment>
<dbReference type="STRING" id="1802362.A2806_04235"/>
<proteinExistence type="inferred from homology"/>
<evidence type="ECO:0000259" key="4">
    <source>
        <dbReference type="Pfam" id="PF00675"/>
    </source>
</evidence>
<evidence type="ECO:0000313" key="6">
    <source>
        <dbReference type="EMBL" id="OHA48874.1"/>
    </source>
</evidence>
<feature type="domain" description="Peptidase M16 C-terminal" evidence="5">
    <location>
        <begin position="167"/>
        <end position="340"/>
    </location>
</feature>
<reference evidence="6 7" key="1">
    <citation type="journal article" date="2016" name="Nat. Commun.">
        <title>Thousands of microbial genomes shed light on interconnected biogeochemical processes in an aquifer system.</title>
        <authorList>
            <person name="Anantharaman K."/>
            <person name="Brown C.T."/>
            <person name="Hug L.A."/>
            <person name="Sharon I."/>
            <person name="Castelle C.J."/>
            <person name="Probst A.J."/>
            <person name="Thomas B.C."/>
            <person name="Singh A."/>
            <person name="Wilkins M.J."/>
            <person name="Karaoz U."/>
            <person name="Brodie E.L."/>
            <person name="Williams K.H."/>
            <person name="Hubbard S.S."/>
            <person name="Banfield J.F."/>
        </authorList>
    </citation>
    <scope>NUCLEOTIDE SEQUENCE [LARGE SCALE GENOMIC DNA]</scope>
</reference>
<evidence type="ECO:0000256" key="2">
    <source>
        <dbReference type="RuleBase" id="RU004447"/>
    </source>
</evidence>
<sequence length="421" mass="47702">MIHTTKLQNGIRGIVVPMKGVKAATALVLVRTGSKYETKRTNGVAHFVEHMIFKGSKKYPSVRKLTETLDRLGAEYNAFTSKEMTGYWVKAAGEKRGKVLEIVASMLRDPLFPRGELERERGVILQELNLYFDTPARFIHDLWEKLLWGDQPAGWHVGGTPQSVGQITYKDLSAFFKTHYVGHATVVCLAGAAQQADLNPMRKLFSKIGAGEQHQHSKIQEEQTHPQVLVYYKKTDQTHIDLGFRAVSLTHPMRYALAVLATVLGGTMSSRLFLELRDKLGLAYSVKTETFFDTESGYLVTSAGVKHEYLEKAIRAVLAAYHHAKKYPPAREELMKAKEAMLGRFVLDLEQTDEVASYVATNALLLNKYESAEEEMRRLKQVTARQIQEAARLFFTPERLNFALIGPYRDKKPFYKLLNNF</sequence>
<dbReference type="InterPro" id="IPR050361">
    <property type="entry name" value="MPP/UQCRC_Complex"/>
</dbReference>
<evidence type="ECO:0000259" key="5">
    <source>
        <dbReference type="Pfam" id="PF05193"/>
    </source>
</evidence>
<dbReference type="GO" id="GO:0046872">
    <property type="term" value="F:metal ion binding"/>
    <property type="evidence" value="ECO:0007669"/>
    <property type="project" value="InterPro"/>
</dbReference>
<dbReference type="GO" id="GO:0006508">
    <property type="term" value="P:proteolysis"/>
    <property type="evidence" value="ECO:0007669"/>
    <property type="project" value="InterPro"/>
</dbReference>
<dbReference type="Proteomes" id="UP000177629">
    <property type="component" value="Unassembled WGS sequence"/>
</dbReference>
<evidence type="ECO:0000256" key="1">
    <source>
        <dbReference type="ARBA" id="ARBA00007261"/>
    </source>
</evidence>
<name>A0A1G2PKM2_9BACT</name>
<comment type="similarity">
    <text evidence="1 2">Belongs to the peptidase M16 family.</text>
</comment>
<evidence type="ECO:0008006" key="8">
    <source>
        <dbReference type="Google" id="ProtNLM"/>
    </source>
</evidence>
<dbReference type="Gene3D" id="3.30.830.10">
    <property type="entry name" value="Metalloenzyme, LuxS/M16 peptidase-like"/>
    <property type="match status" value="2"/>
</dbReference>
<keyword evidence="3" id="KW-0175">Coiled coil</keyword>
<dbReference type="Pfam" id="PF00675">
    <property type="entry name" value="Peptidase_M16"/>
    <property type="match status" value="1"/>
</dbReference>
<dbReference type="InterPro" id="IPR011765">
    <property type="entry name" value="Pept_M16_N"/>
</dbReference>
<dbReference type="AlphaFoldDB" id="A0A1G2PKM2"/>
<feature type="domain" description="Peptidase M16 N-terminal" evidence="4">
    <location>
        <begin position="21"/>
        <end position="154"/>
    </location>
</feature>
<evidence type="ECO:0000256" key="3">
    <source>
        <dbReference type="SAM" id="Coils"/>
    </source>
</evidence>